<dbReference type="AlphaFoldDB" id="A0A9D4LDW2"/>
<accession>A0A9D4LDW2</accession>
<organism evidence="2 3">
    <name type="scientific">Dreissena polymorpha</name>
    <name type="common">Zebra mussel</name>
    <name type="synonym">Mytilus polymorpha</name>
    <dbReference type="NCBI Taxonomy" id="45954"/>
    <lineage>
        <taxon>Eukaryota</taxon>
        <taxon>Metazoa</taxon>
        <taxon>Spiralia</taxon>
        <taxon>Lophotrochozoa</taxon>
        <taxon>Mollusca</taxon>
        <taxon>Bivalvia</taxon>
        <taxon>Autobranchia</taxon>
        <taxon>Heteroconchia</taxon>
        <taxon>Euheterodonta</taxon>
        <taxon>Imparidentia</taxon>
        <taxon>Neoheterodontei</taxon>
        <taxon>Myida</taxon>
        <taxon>Dreissenoidea</taxon>
        <taxon>Dreissenidae</taxon>
        <taxon>Dreissena</taxon>
    </lineage>
</organism>
<evidence type="ECO:0000313" key="3">
    <source>
        <dbReference type="Proteomes" id="UP000828390"/>
    </source>
</evidence>
<feature type="compositionally biased region" description="Low complexity" evidence="1">
    <location>
        <begin position="10"/>
        <end position="20"/>
    </location>
</feature>
<name>A0A9D4LDW2_DREPO</name>
<protein>
    <submittedName>
        <fullName evidence="2">Uncharacterized protein</fullName>
    </submittedName>
</protein>
<feature type="compositionally biased region" description="Basic and acidic residues" evidence="1">
    <location>
        <begin position="106"/>
        <end position="126"/>
    </location>
</feature>
<gene>
    <name evidence="2" type="ORF">DPMN_097770</name>
</gene>
<sequence length="196" mass="21372">MRTDTAPILAATNSHAAATAQPRQTPRHVPHREAPMRTDTAPKLAATNNNAAATAQATKTLQHREAPMSTDTAPILAATNNQAEIQTQNTSHQIMPNIAPATSKDTPCRNGEHTDDHMQHPKETGSPKKLIGHYTRINENARRANAKDPAENNPIYKNDTATHAPIHDKSEEGNHVDQVKKSFMCMEQAAITTQSQ</sequence>
<reference evidence="2" key="1">
    <citation type="journal article" date="2019" name="bioRxiv">
        <title>The Genome of the Zebra Mussel, Dreissena polymorpha: A Resource for Invasive Species Research.</title>
        <authorList>
            <person name="McCartney M.A."/>
            <person name="Auch B."/>
            <person name="Kono T."/>
            <person name="Mallez S."/>
            <person name="Zhang Y."/>
            <person name="Obille A."/>
            <person name="Becker A."/>
            <person name="Abrahante J.E."/>
            <person name="Garbe J."/>
            <person name="Badalamenti J.P."/>
            <person name="Herman A."/>
            <person name="Mangelson H."/>
            <person name="Liachko I."/>
            <person name="Sullivan S."/>
            <person name="Sone E.D."/>
            <person name="Koren S."/>
            <person name="Silverstein K.A.T."/>
            <person name="Beckman K.B."/>
            <person name="Gohl D.M."/>
        </authorList>
    </citation>
    <scope>NUCLEOTIDE SEQUENCE</scope>
    <source>
        <strain evidence="2">Duluth1</strain>
        <tissue evidence="2">Whole animal</tissue>
    </source>
</reference>
<dbReference type="EMBL" id="JAIWYP010000003">
    <property type="protein sequence ID" value="KAH3855206.1"/>
    <property type="molecule type" value="Genomic_DNA"/>
</dbReference>
<reference evidence="2" key="2">
    <citation type="submission" date="2020-11" db="EMBL/GenBank/DDBJ databases">
        <authorList>
            <person name="McCartney M.A."/>
            <person name="Auch B."/>
            <person name="Kono T."/>
            <person name="Mallez S."/>
            <person name="Becker A."/>
            <person name="Gohl D.M."/>
            <person name="Silverstein K.A.T."/>
            <person name="Koren S."/>
            <person name="Bechman K.B."/>
            <person name="Herman A."/>
            <person name="Abrahante J.E."/>
            <person name="Garbe J."/>
        </authorList>
    </citation>
    <scope>NUCLEOTIDE SEQUENCE</scope>
    <source>
        <strain evidence="2">Duluth1</strain>
        <tissue evidence="2">Whole animal</tissue>
    </source>
</reference>
<feature type="region of interest" description="Disordered" evidence="1">
    <location>
        <begin position="103"/>
        <end position="129"/>
    </location>
</feature>
<proteinExistence type="predicted"/>
<evidence type="ECO:0000313" key="2">
    <source>
        <dbReference type="EMBL" id="KAH3855206.1"/>
    </source>
</evidence>
<keyword evidence="3" id="KW-1185">Reference proteome</keyword>
<feature type="region of interest" description="Disordered" evidence="1">
    <location>
        <begin position="1"/>
        <end position="35"/>
    </location>
</feature>
<comment type="caution">
    <text evidence="2">The sequence shown here is derived from an EMBL/GenBank/DDBJ whole genome shotgun (WGS) entry which is preliminary data.</text>
</comment>
<dbReference type="Proteomes" id="UP000828390">
    <property type="component" value="Unassembled WGS sequence"/>
</dbReference>
<evidence type="ECO:0000256" key="1">
    <source>
        <dbReference type="SAM" id="MobiDB-lite"/>
    </source>
</evidence>
<feature type="region of interest" description="Disordered" evidence="1">
    <location>
        <begin position="142"/>
        <end position="175"/>
    </location>
</feature>
<feature type="compositionally biased region" description="Basic and acidic residues" evidence="1">
    <location>
        <begin position="165"/>
        <end position="175"/>
    </location>
</feature>